<comment type="caution">
    <text evidence="2">The sequence shown here is derived from an EMBL/GenBank/DDBJ whole genome shotgun (WGS) entry which is preliminary data.</text>
</comment>
<reference evidence="2 3" key="1">
    <citation type="journal article" date="2012" name="Genome Biol.">
        <title>Sequencing three crocodilian genomes to illuminate the evolution of archosaurs and amniotes.</title>
        <authorList>
            <person name="St John J.A."/>
            <person name="Braun E.L."/>
            <person name="Isberg S.R."/>
            <person name="Miles L.G."/>
            <person name="Chong A.Y."/>
            <person name="Gongora J."/>
            <person name="Dalzell P."/>
            <person name="Moran C."/>
            <person name="Bed'hom B."/>
            <person name="Abzhanov A."/>
            <person name="Burgess S.C."/>
            <person name="Cooksey A.M."/>
            <person name="Castoe T.A."/>
            <person name="Crawford N.G."/>
            <person name="Densmore L.D."/>
            <person name="Drew J.C."/>
            <person name="Edwards S.V."/>
            <person name="Faircloth B.C."/>
            <person name="Fujita M.K."/>
            <person name="Greenwold M.J."/>
            <person name="Hoffmann F.G."/>
            <person name="Howard J.M."/>
            <person name="Iguchi T."/>
            <person name="Janes D.E."/>
            <person name="Khan S.Y."/>
            <person name="Kohno S."/>
            <person name="de Koning A.J."/>
            <person name="Lance S.L."/>
            <person name="McCarthy F.M."/>
            <person name="McCormack J.E."/>
            <person name="Merchant M.E."/>
            <person name="Peterson D.G."/>
            <person name="Pollock D.D."/>
            <person name="Pourmand N."/>
            <person name="Raney B.J."/>
            <person name="Roessler K.A."/>
            <person name="Sanford J.R."/>
            <person name="Sawyer R.H."/>
            <person name="Schmidt C.J."/>
            <person name="Triplett E.W."/>
            <person name="Tuberville T.D."/>
            <person name="Venegas-Anaya M."/>
            <person name="Howard J.T."/>
            <person name="Jarvis E.D."/>
            <person name="Guillette L.J.Jr."/>
            <person name="Glenn T.C."/>
            <person name="Green R.E."/>
            <person name="Ray D.A."/>
        </authorList>
    </citation>
    <scope>NUCLEOTIDE SEQUENCE [LARGE SCALE GENOMIC DNA]</scope>
    <source>
        <strain evidence="2">KSC_2009_1</strain>
    </source>
</reference>
<dbReference type="EMBL" id="AKHW03004526">
    <property type="protein sequence ID" value="KYO29695.1"/>
    <property type="molecule type" value="Genomic_DNA"/>
</dbReference>
<proteinExistence type="predicted"/>
<sequence length="82" mass="9090">MNDSLHQCFQTVCKLDSSLSTREIHPSADHLPSQFSWAKAAAHAGALQREDFIRRLASRERGQKFSSEPVDGSHANKVITAL</sequence>
<evidence type="ECO:0000313" key="2">
    <source>
        <dbReference type="EMBL" id="KYO29695.1"/>
    </source>
</evidence>
<feature type="region of interest" description="Disordered" evidence="1">
    <location>
        <begin position="60"/>
        <end position="82"/>
    </location>
</feature>
<organism evidence="2 3">
    <name type="scientific">Alligator mississippiensis</name>
    <name type="common">American alligator</name>
    <dbReference type="NCBI Taxonomy" id="8496"/>
    <lineage>
        <taxon>Eukaryota</taxon>
        <taxon>Metazoa</taxon>
        <taxon>Chordata</taxon>
        <taxon>Craniata</taxon>
        <taxon>Vertebrata</taxon>
        <taxon>Euteleostomi</taxon>
        <taxon>Archelosauria</taxon>
        <taxon>Archosauria</taxon>
        <taxon>Crocodylia</taxon>
        <taxon>Alligatoridae</taxon>
        <taxon>Alligatorinae</taxon>
        <taxon>Alligator</taxon>
    </lineage>
</organism>
<evidence type="ECO:0000313" key="3">
    <source>
        <dbReference type="Proteomes" id="UP000050525"/>
    </source>
</evidence>
<evidence type="ECO:0000256" key="1">
    <source>
        <dbReference type="SAM" id="MobiDB-lite"/>
    </source>
</evidence>
<name>A0A151MZ22_ALLMI</name>
<accession>A0A151MZ22</accession>
<keyword evidence="3" id="KW-1185">Reference proteome</keyword>
<dbReference type="Proteomes" id="UP000050525">
    <property type="component" value="Unassembled WGS sequence"/>
</dbReference>
<gene>
    <name evidence="2" type="ORF">Y1Q_0006783</name>
</gene>
<protein>
    <submittedName>
        <fullName evidence="2">Uncharacterized protein</fullName>
    </submittedName>
</protein>
<dbReference type="AlphaFoldDB" id="A0A151MZ22"/>